<accession>A0ABM7T2C3</accession>
<keyword evidence="1" id="KW-0472">Membrane</keyword>
<protein>
    <recommendedName>
        <fullName evidence="2">Tyrosine specific protein phosphatases domain-containing protein</fullName>
    </recommendedName>
</protein>
<dbReference type="Gene3D" id="3.30.70.1690">
    <property type="match status" value="1"/>
</dbReference>
<dbReference type="InterPro" id="IPR029021">
    <property type="entry name" value="Prot-tyrosine_phosphatase-like"/>
</dbReference>
<organism evidence="3 4">
    <name type="scientific">Clostridium gelidum</name>
    <dbReference type="NCBI Taxonomy" id="704125"/>
    <lineage>
        <taxon>Bacteria</taxon>
        <taxon>Bacillati</taxon>
        <taxon>Bacillota</taxon>
        <taxon>Clostridia</taxon>
        <taxon>Eubacteriales</taxon>
        <taxon>Clostridiaceae</taxon>
        <taxon>Clostridium</taxon>
    </lineage>
</organism>
<keyword evidence="1" id="KW-0812">Transmembrane</keyword>
<sequence length="292" mass="33569">MQRKKKMGMVTFIVIISIFLIYFSIGKLDTTSISPIIDSSNIEQLPKNFRMCNSYIKDDVVQDLIGLSDLNISGSGQFSENSLNLMKKEIDSNSIIIVDLKQEDHGFINGTPISWVNKKNTSNKGLTKEQILDNENNKLSSIENNKEISIQNQKLIPTKVQNENELVENKGMSYIRIPVTDKEKPSNDTVDYFVQFVQSLPQNTWVHFHCEEGLGRTTTFMVMYDIMKNAKRVNLDDIMTRQVLIGGQDLLDAKVNISTNAKERTEFIKKFYKYASQNDDNFKITWSKWLKN</sequence>
<dbReference type="Pfam" id="PF14566">
    <property type="entry name" value="PTPlike_phytase"/>
    <property type="match status" value="1"/>
</dbReference>
<dbReference type="RefSeq" id="WP_224037590.1">
    <property type="nucleotide sequence ID" value="NZ_AP024849.1"/>
</dbReference>
<dbReference type="InterPro" id="IPR000387">
    <property type="entry name" value="Tyr_Pase_dom"/>
</dbReference>
<proteinExistence type="predicted"/>
<dbReference type="EMBL" id="AP024849">
    <property type="protein sequence ID" value="BCZ46068.1"/>
    <property type="molecule type" value="Genomic_DNA"/>
</dbReference>
<dbReference type="Gene3D" id="3.90.190.10">
    <property type="entry name" value="Protein tyrosine phosphatase superfamily"/>
    <property type="match status" value="1"/>
</dbReference>
<evidence type="ECO:0000313" key="3">
    <source>
        <dbReference type="EMBL" id="BCZ46068.1"/>
    </source>
</evidence>
<dbReference type="PROSITE" id="PS50056">
    <property type="entry name" value="TYR_PHOSPHATASE_2"/>
    <property type="match status" value="1"/>
</dbReference>
<dbReference type="SMART" id="SM01301">
    <property type="entry name" value="PTPlike_phytase"/>
    <property type="match status" value="1"/>
</dbReference>
<feature type="transmembrane region" description="Helical" evidence="1">
    <location>
        <begin position="7"/>
        <end position="25"/>
    </location>
</feature>
<feature type="domain" description="Tyrosine specific protein phosphatases" evidence="2">
    <location>
        <begin position="191"/>
        <end position="239"/>
    </location>
</feature>
<dbReference type="InterPro" id="IPR016130">
    <property type="entry name" value="Tyr_Pase_AS"/>
</dbReference>
<dbReference type="PROSITE" id="PS00383">
    <property type="entry name" value="TYR_PHOSPHATASE_1"/>
    <property type="match status" value="1"/>
</dbReference>
<keyword evidence="1" id="KW-1133">Transmembrane helix</keyword>
<evidence type="ECO:0000259" key="2">
    <source>
        <dbReference type="PROSITE" id="PS50056"/>
    </source>
</evidence>
<gene>
    <name evidence="3" type="ORF">psyc5s11_21350</name>
</gene>
<keyword evidence="4" id="KW-1185">Reference proteome</keyword>
<name>A0ABM7T2C3_9CLOT</name>
<dbReference type="SUPFAM" id="SSF52799">
    <property type="entry name" value="(Phosphotyrosine protein) phosphatases II"/>
    <property type="match status" value="1"/>
</dbReference>
<reference evidence="4" key="1">
    <citation type="submission" date="2021-07" db="EMBL/GenBank/DDBJ databases">
        <title>Complete genome sequencing of a Clostridium isolate.</title>
        <authorList>
            <person name="Ueki A."/>
            <person name="Tonouchi A."/>
        </authorList>
    </citation>
    <scope>NUCLEOTIDE SEQUENCE [LARGE SCALE GENOMIC DNA]</scope>
    <source>
        <strain evidence="4">C5S11</strain>
    </source>
</reference>
<evidence type="ECO:0000313" key="4">
    <source>
        <dbReference type="Proteomes" id="UP000824633"/>
    </source>
</evidence>
<evidence type="ECO:0000256" key="1">
    <source>
        <dbReference type="SAM" id="Phobius"/>
    </source>
</evidence>
<dbReference type="Proteomes" id="UP000824633">
    <property type="component" value="Chromosome"/>
</dbReference>